<dbReference type="InterPro" id="IPR003305">
    <property type="entry name" value="CenC_carb-bd"/>
</dbReference>
<keyword evidence="6" id="KW-1185">Reference proteome</keyword>
<dbReference type="InterPro" id="IPR008979">
    <property type="entry name" value="Galactose-bd-like_sf"/>
</dbReference>
<dbReference type="InterPro" id="IPR026444">
    <property type="entry name" value="Secre_tail"/>
</dbReference>
<dbReference type="EMBL" id="FXTP01000014">
    <property type="protein sequence ID" value="SMO88681.1"/>
    <property type="molecule type" value="Genomic_DNA"/>
</dbReference>
<sequence>MIMKKATISRYLMFCFAFALFIAAKPASAQDNIIVDGDFAEDELPAAWTTYIHADAGVSAQVGVTDGEAAVTSIEGAGGATWHVQFNQILTTDQIGMLVPGEVYTVQFDARSNVEGRPIRMFFGEDGGSFTALAAKDTTLTTSMETYTYKVEVTQAFSAMKLGFELGLSNDDFYLDNVEVLSSGEPLPPNPEFGDNKILFVEGPNVLIPDIDGEVVEDVVEEGNLVHRITGGAFFQLGYFWDMGGSGGIDFTQNMADVDTVYFRIRINPADHTDAEGNLRSTGSLVLADVTNGTNSNLQWGISYPFSGELYDNEWHELAIPLPKPTIAEHDSAKKGLDLDGNPLPESEQYSEEQMNWIFPTAWNGEADISPNDPELGGDPEWENLGRIALSLGNNQSGTFYVDDFYVGSKSATDLSEATSLPDLPGNVSATAENDSVRISWEHDSNSNIYNYELFYSGSEIADIEDEGVKFIGSFRTTDDLEFAHFVERPHPSVSGVTYHYAVVPTTQYSVKSSTNFASESVVASGQSMPYIFELSEEQELQIISDLESGTINAESWPTDEYKPFELTSDEADVSEADASAKIWMAFGRAEGYQTLYIYTEAMDDDILAGPANAPSDMLGTTIYPDPANEATWIPTIADEDIDLEWNYYLKDQLKIHFGTYDVDFVTGTTNEFRSRGEKPDYFLSLQPKVSPDDLEAGPDGMLTRFWVTEHNYEDPDVVYNTLYYNSNHQFTFSSLYENIMQGETRVGWKAMVAFDVSDLLVATDGGSPIDAPLEFPSQDELKYLPISFELWDKDSGDTGNWWENPSHVIAYPTAIAGGGNNEWEDGLSSLGTVAMAGSGLPTSNEVTPGETPRTFSLEQNYPNPFNPTTNIAFTLPKAAEVNLTIFNILGQKVATLVNAKKYASGNHKVQFDASSLSSGMYVYRLEAGSYISTKKMMLIK</sequence>
<evidence type="ECO:0000259" key="4">
    <source>
        <dbReference type="Pfam" id="PF18962"/>
    </source>
</evidence>
<evidence type="ECO:0000256" key="2">
    <source>
        <dbReference type="SAM" id="SignalP"/>
    </source>
</evidence>
<dbReference type="SUPFAM" id="SSF49265">
    <property type="entry name" value="Fibronectin type III"/>
    <property type="match status" value="1"/>
</dbReference>
<proteinExistence type="predicted"/>
<dbReference type="GO" id="GO:0016798">
    <property type="term" value="F:hydrolase activity, acting on glycosyl bonds"/>
    <property type="evidence" value="ECO:0007669"/>
    <property type="project" value="InterPro"/>
</dbReference>
<protein>
    <submittedName>
        <fullName evidence="5">Por secretion system C-terminal sorting domain-containing protein</fullName>
    </submittedName>
</protein>
<keyword evidence="2" id="KW-0732">Signal</keyword>
<dbReference type="AlphaFoldDB" id="A0A521EZ17"/>
<gene>
    <name evidence="5" type="ORF">SAMN06265219_11426</name>
</gene>
<dbReference type="NCBIfam" id="TIGR04183">
    <property type="entry name" value="Por_Secre_tail"/>
    <property type="match status" value="1"/>
</dbReference>
<feature type="domain" description="CBM-cenC" evidence="3">
    <location>
        <begin position="32"/>
        <end position="167"/>
    </location>
</feature>
<dbReference type="Gene3D" id="2.60.120.260">
    <property type="entry name" value="Galactose-binding domain-like"/>
    <property type="match status" value="1"/>
</dbReference>
<name>A0A521EZ17_9BACT</name>
<reference evidence="5 6" key="1">
    <citation type="submission" date="2017-05" db="EMBL/GenBank/DDBJ databases">
        <authorList>
            <person name="Varghese N."/>
            <person name="Submissions S."/>
        </authorList>
    </citation>
    <scope>NUCLEOTIDE SEQUENCE [LARGE SCALE GENOMIC DNA]</scope>
    <source>
        <strain evidence="5 6">DSM 21985</strain>
    </source>
</reference>
<accession>A0A521EZ17</accession>
<evidence type="ECO:0000256" key="1">
    <source>
        <dbReference type="ARBA" id="ARBA00022801"/>
    </source>
</evidence>
<feature type="signal peptide" evidence="2">
    <location>
        <begin position="1"/>
        <end position="29"/>
    </location>
</feature>
<dbReference type="Gene3D" id="2.60.40.10">
    <property type="entry name" value="Immunoglobulins"/>
    <property type="match status" value="1"/>
</dbReference>
<dbReference type="Pfam" id="PF02018">
    <property type="entry name" value="CBM_4_9"/>
    <property type="match status" value="1"/>
</dbReference>
<dbReference type="Proteomes" id="UP000317557">
    <property type="component" value="Unassembled WGS sequence"/>
</dbReference>
<dbReference type="Pfam" id="PF18962">
    <property type="entry name" value="Por_Secre_tail"/>
    <property type="match status" value="1"/>
</dbReference>
<dbReference type="Gene3D" id="2.60.40.4070">
    <property type="match status" value="1"/>
</dbReference>
<feature type="domain" description="Secretion system C-terminal sorting" evidence="4">
    <location>
        <begin position="862"/>
        <end position="938"/>
    </location>
</feature>
<dbReference type="OrthoDB" id="5381604at2"/>
<dbReference type="InterPro" id="IPR036116">
    <property type="entry name" value="FN3_sf"/>
</dbReference>
<organism evidence="5 6">
    <name type="scientific">Gracilimonas mengyeensis</name>
    <dbReference type="NCBI Taxonomy" id="1302730"/>
    <lineage>
        <taxon>Bacteria</taxon>
        <taxon>Pseudomonadati</taxon>
        <taxon>Balneolota</taxon>
        <taxon>Balneolia</taxon>
        <taxon>Balneolales</taxon>
        <taxon>Balneolaceae</taxon>
        <taxon>Gracilimonas</taxon>
    </lineage>
</organism>
<keyword evidence="1" id="KW-0378">Hydrolase</keyword>
<evidence type="ECO:0000259" key="3">
    <source>
        <dbReference type="Pfam" id="PF02018"/>
    </source>
</evidence>
<evidence type="ECO:0000313" key="6">
    <source>
        <dbReference type="Proteomes" id="UP000317557"/>
    </source>
</evidence>
<evidence type="ECO:0000313" key="5">
    <source>
        <dbReference type="EMBL" id="SMO88681.1"/>
    </source>
</evidence>
<dbReference type="InterPro" id="IPR013783">
    <property type="entry name" value="Ig-like_fold"/>
</dbReference>
<dbReference type="SUPFAM" id="SSF49785">
    <property type="entry name" value="Galactose-binding domain-like"/>
    <property type="match status" value="1"/>
</dbReference>
<feature type="chain" id="PRO_5021912599" evidence="2">
    <location>
        <begin position="30"/>
        <end position="941"/>
    </location>
</feature>